<dbReference type="InterPro" id="IPR012337">
    <property type="entry name" value="RNaseH-like_sf"/>
</dbReference>
<name>A0ABU1ZRP4_9BURK</name>
<feature type="compositionally biased region" description="Basic and acidic residues" evidence="1">
    <location>
        <begin position="12"/>
        <end position="24"/>
    </location>
</feature>
<proteinExistence type="predicted"/>
<accession>A0ABU1ZRP4</accession>
<dbReference type="EMBL" id="JAVDXO010000009">
    <property type="protein sequence ID" value="MDR7308226.1"/>
    <property type="molecule type" value="Genomic_DNA"/>
</dbReference>
<dbReference type="Proteomes" id="UP001268089">
    <property type="component" value="Unassembled WGS sequence"/>
</dbReference>
<dbReference type="InterPro" id="IPR036397">
    <property type="entry name" value="RNaseH_sf"/>
</dbReference>
<evidence type="ECO:0000256" key="1">
    <source>
        <dbReference type="SAM" id="MobiDB-lite"/>
    </source>
</evidence>
<dbReference type="InterPro" id="IPR001584">
    <property type="entry name" value="Integrase_cat-core"/>
</dbReference>
<feature type="domain" description="Integrase catalytic" evidence="2">
    <location>
        <begin position="207"/>
        <end position="409"/>
    </location>
</feature>
<evidence type="ECO:0000313" key="4">
    <source>
        <dbReference type="Proteomes" id="UP001268089"/>
    </source>
</evidence>
<dbReference type="PROSITE" id="PS50994">
    <property type="entry name" value="INTEGRASE"/>
    <property type="match status" value="1"/>
</dbReference>
<protein>
    <submittedName>
        <fullName evidence="3">Transposase</fullName>
    </submittedName>
</protein>
<gene>
    <name evidence="3" type="ORF">J2X15_003535</name>
</gene>
<organism evidence="3 4">
    <name type="scientific">Rhodoferax saidenbachensis</name>
    <dbReference type="NCBI Taxonomy" id="1484693"/>
    <lineage>
        <taxon>Bacteria</taxon>
        <taxon>Pseudomonadati</taxon>
        <taxon>Pseudomonadota</taxon>
        <taxon>Betaproteobacteria</taxon>
        <taxon>Burkholderiales</taxon>
        <taxon>Comamonadaceae</taxon>
        <taxon>Rhodoferax</taxon>
    </lineage>
</organism>
<sequence length="607" mass="68764">MSKKIQPVIGDRGNEHGQAGEERASTQIFDISSIEPKDHSRLQRCMNWIKALRKRGITRGQRERIEKAIPDIAEATGDRDPPSVSALTVWMRKFELSGSNPAVLLSGNRHRHRSRTLSIVVEEVINKKLRSIYLNAARNTLRHAHEQILRELKRMVQSNELDPVHAKVSLATVSRRLSEFSPYERDKARYGIGYARPKYRTSVEGTLAVRAMQRLECDHALLNWIVICDRTGLPLGRPTLTILVDAMSGYVVGLYVSFNGPGITSVLNVVKNAIRPKDELTKAAGTTQPWIAFGIGETLVLDNGMEFHARVFQLTAWELGIDLEYCRVRSPWLKPHVERFFANLDYFSLARGRVRRPMANVLNIDPKEDAAILFSDFVRGLIKFVVDVYPFEFNERRVRTPFEAFQESFTTLGPPTFQWSMDQLDLIAAMRRDLTIGSGGIDFIGLSYSSPEVAAMKKEVASKFRTGVKWNPDDLSFVYLQHPLKKDWIPVPSLRPEYTTGLSWNQHLLIRKHARDHHVHGGGLEQLLQARQELHEIWMNGIARRNRSQDMRSVAKFSGLSSSQVLMPGATTVPLLPASKMVSKEDLLLPPVEDIEPFESFVMRGAA</sequence>
<evidence type="ECO:0000313" key="3">
    <source>
        <dbReference type="EMBL" id="MDR7308226.1"/>
    </source>
</evidence>
<keyword evidence="4" id="KW-1185">Reference proteome</keyword>
<dbReference type="RefSeq" id="WP_310345206.1">
    <property type="nucleotide sequence ID" value="NZ_JAVDXO010000009.1"/>
</dbReference>
<reference evidence="3 4" key="1">
    <citation type="submission" date="2023-07" db="EMBL/GenBank/DDBJ databases">
        <title>Sorghum-associated microbial communities from plants grown in Nebraska, USA.</title>
        <authorList>
            <person name="Schachtman D."/>
        </authorList>
    </citation>
    <scope>NUCLEOTIDE SEQUENCE [LARGE SCALE GENOMIC DNA]</scope>
    <source>
        <strain evidence="3 4">BE308</strain>
    </source>
</reference>
<evidence type="ECO:0000259" key="2">
    <source>
        <dbReference type="PROSITE" id="PS50994"/>
    </source>
</evidence>
<dbReference type="Gene3D" id="3.30.420.10">
    <property type="entry name" value="Ribonuclease H-like superfamily/Ribonuclease H"/>
    <property type="match status" value="1"/>
</dbReference>
<comment type="caution">
    <text evidence="3">The sequence shown here is derived from an EMBL/GenBank/DDBJ whole genome shotgun (WGS) entry which is preliminary data.</text>
</comment>
<dbReference type="SUPFAM" id="SSF53098">
    <property type="entry name" value="Ribonuclease H-like"/>
    <property type="match status" value="1"/>
</dbReference>
<feature type="region of interest" description="Disordered" evidence="1">
    <location>
        <begin position="1"/>
        <end position="26"/>
    </location>
</feature>